<dbReference type="Proteomes" id="UP001057402">
    <property type="component" value="Chromosome 7"/>
</dbReference>
<name>A0ACB9P409_9MYRT</name>
<proteinExistence type="predicted"/>
<accession>A0ACB9P409</accession>
<protein>
    <submittedName>
        <fullName evidence="1">Uncharacterized protein</fullName>
    </submittedName>
</protein>
<comment type="caution">
    <text evidence="1">The sequence shown here is derived from an EMBL/GenBank/DDBJ whole genome shotgun (WGS) entry which is preliminary data.</text>
</comment>
<evidence type="ECO:0000313" key="1">
    <source>
        <dbReference type="EMBL" id="KAI4343248.1"/>
    </source>
</evidence>
<reference evidence="2" key="1">
    <citation type="journal article" date="2023" name="Front. Plant Sci.">
        <title>Chromosomal-level genome assembly of Melastoma candidum provides insights into trichome evolution.</title>
        <authorList>
            <person name="Zhong Y."/>
            <person name="Wu W."/>
            <person name="Sun C."/>
            <person name="Zou P."/>
            <person name="Liu Y."/>
            <person name="Dai S."/>
            <person name="Zhou R."/>
        </authorList>
    </citation>
    <scope>NUCLEOTIDE SEQUENCE [LARGE SCALE GENOMIC DNA]</scope>
</reference>
<gene>
    <name evidence="1" type="ORF">MLD38_027776</name>
</gene>
<evidence type="ECO:0000313" key="2">
    <source>
        <dbReference type="Proteomes" id="UP001057402"/>
    </source>
</evidence>
<sequence length="234" mass="24363">MADNMLKPSSGLIVSLLLSLFMVMITSFPSASLAISSCNDRCITLDDCSGQLICINGRCNDDPDVGTHTCSGHSPPSGGGVSPPFPPSGRVCQPTGSLQCGRRSYPQYSCSPPVTGSTRAILTNNDFSQGGDGGSAPACDESYHENSESVVALSTGWYAGGSRCGRMIQITSVKTGRSVRAKVVDECDSVNGCDPDHAGQPPCLNNIVDGSNAVWDALGLDTDIGEEAVYWSMA</sequence>
<keyword evidence="2" id="KW-1185">Reference proteome</keyword>
<dbReference type="EMBL" id="CM042886">
    <property type="protein sequence ID" value="KAI4343248.1"/>
    <property type="molecule type" value="Genomic_DNA"/>
</dbReference>
<organism evidence="1 2">
    <name type="scientific">Melastoma candidum</name>
    <dbReference type="NCBI Taxonomy" id="119954"/>
    <lineage>
        <taxon>Eukaryota</taxon>
        <taxon>Viridiplantae</taxon>
        <taxon>Streptophyta</taxon>
        <taxon>Embryophyta</taxon>
        <taxon>Tracheophyta</taxon>
        <taxon>Spermatophyta</taxon>
        <taxon>Magnoliopsida</taxon>
        <taxon>eudicotyledons</taxon>
        <taxon>Gunneridae</taxon>
        <taxon>Pentapetalae</taxon>
        <taxon>rosids</taxon>
        <taxon>malvids</taxon>
        <taxon>Myrtales</taxon>
        <taxon>Melastomataceae</taxon>
        <taxon>Melastomatoideae</taxon>
        <taxon>Melastomateae</taxon>
        <taxon>Melastoma</taxon>
    </lineage>
</organism>